<reference evidence="13" key="3">
    <citation type="submission" date="2012-09" db="EMBL/GenBank/DDBJ databases">
        <authorList>
            <consortium name="VectorBase"/>
        </authorList>
    </citation>
    <scope>NUCLEOTIDE SEQUENCE</scope>
    <source>
        <strain evidence="13">Liverpool</strain>
    </source>
</reference>
<feature type="compositionally biased region" description="Basic residues" evidence="11">
    <location>
        <begin position="117"/>
        <end position="127"/>
    </location>
</feature>
<evidence type="ECO:0000256" key="11">
    <source>
        <dbReference type="SAM" id="MobiDB-lite"/>
    </source>
</evidence>
<dbReference type="HOGENOM" id="CLU_1190713_0_0_1"/>
<evidence type="ECO:0000256" key="6">
    <source>
        <dbReference type="ARBA" id="ARBA00022787"/>
    </source>
</evidence>
<evidence type="ECO:0000313" key="14">
    <source>
        <dbReference type="Proteomes" id="UP000682892"/>
    </source>
</evidence>
<evidence type="ECO:0000256" key="3">
    <source>
        <dbReference type="ARBA" id="ARBA00022448"/>
    </source>
</evidence>
<keyword evidence="5 12" id="KW-0812">Transmembrane</keyword>
<evidence type="ECO:0000256" key="9">
    <source>
        <dbReference type="ARBA" id="ARBA00023128"/>
    </source>
</evidence>
<keyword evidence="4" id="KW-0597">Phosphoprotein</keyword>
<dbReference type="GO" id="GO:0008320">
    <property type="term" value="F:protein transmembrane transporter activity"/>
    <property type="evidence" value="ECO:0007669"/>
    <property type="project" value="TreeGrafter"/>
</dbReference>
<dbReference type="PRINTS" id="PR00351">
    <property type="entry name" value="OM20RECEPTOR"/>
</dbReference>
<keyword evidence="9" id="KW-0496">Mitochondrion</keyword>
<dbReference type="GO" id="GO:0006605">
    <property type="term" value="P:protein targeting"/>
    <property type="evidence" value="ECO:0007669"/>
    <property type="project" value="InterPro"/>
</dbReference>
<evidence type="ECO:0000256" key="5">
    <source>
        <dbReference type="ARBA" id="ARBA00022692"/>
    </source>
</evidence>
<keyword evidence="6" id="KW-1000">Mitochondrion outer membrane</keyword>
<dbReference type="Pfam" id="PF02064">
    <property type="entry name" value="MAS20"/>
    <property type="match status" value="1"/>
</dbReference>
<dbReference type="EMBL" id="CH477438">
    <property type="protein sequence ID" value="EAT40912.1"/>
    <property type="molecule type" value="Genomic_DNA"/>
</dbReference>
<keyword evidence="8 12" id="KW-1133">Transmembrane helix</keyword>
<comment type="subcellular location">
    <subcellularLocation>
        <location evidence="1">Mitochondrion outer membrane</location>
        <topology evidence="1">Single-pass membrane protein</topology>
    </subcellularLocation>
</comment>
<evidence type="ECO:0000256" key="8">
    <source>
        <dbReference type="ARBA" id="ARBA00022989"/>
    </source>
</evidence>
<protein>
    <submittedName>
        <fullName evidence="13">AAEL007392-PA</fullName>
    </submittedName>
</protein>
<dbReference type="InterPro" id="IPR023392">
    <property type="entry name" value="Tom20_dom_sf"/>
</dbReference>
<proteinExistence type="inferred from homology"/>
<organism evidence="13 14">
    <name type="scientific">Aedes aegypti</name>
    <name type="common">Yellowfever mosquito</name>
    <name type="synonym">Culex aegypti</name>
    <dbReference type="NCBI Taxonomy" id="7159"/>
    <lineage>
        <taxon>Eukaryota</taxon>
        <taxon>Metazoa</taxon>
        <taxon>Ecdysozoa</taxon>
        <taxon>Arthropoda</taxon>
        <taxon>Hexapoda</taxon>
        <taxon>Insecta</taxon>
        <taxon>Pterygota</taxon>
        <taxon>Neoptera</taxon>
        <taxon>Endopterygota</taxon>
        <taxon>Diptera</taxon>
        <taxon>Nematocera</taxon>
        <taxon>Culicoidea</taxon>
        <taxon>Culicidae</taxon>
        <taxon>Culicinae</taxon>
        <taxon>Aedini</taxon>
        <taxon>Aedes</taxon>
        <taxon>Stegomyia</taxon>
    </lineage>
</organism>
<gene>
    <name evidence="13" type="ORF">AaeL_AAEL007392</name>
</gene>
<dbReference type="PaxDb" id="7159-AAEL007392-PA"/>
<evidence type="ECO:0000256" key="10">
    <source>
        <dbReference type="ARBA" id="ARBA00023136"/>
    </source>
</evidence>
<dbReference type="VEuPathDB" id="VectorBase:AAEL007392"/>
<dbReference type="Gene3D" id="1.20.960.10">
    <property type="entry name" value="Mitochondrial outer membrane translocase complex, subunit Tom20 domain"/>
    <property type="match status" value="1"/>
</dbReference>
<dbReference type="eggNOG" id="KOG4056">
    <property type="taxonomic scope" value="Eukaryota"/>
</dbReference>
<feature type="transmembrane region" description="Helical" evidence="12">
    <location>
        <begin position="87"/>
        <end position="105"/>
    </location>
</feature>
<dbReference type="PANTHER" id="PTHR12430:SF0">
    <property type="entry name" value="TRANSLOCASE OF OUTER MITOCHONDRIAL MEMBRANE 20"/>
    <property type="match status" value="1"/>
</dbReference>
<dbReference type="InterPro" id="IPR022422">
    <property type="entry name" value="MAS20_rcpt_metazoan"/>
</dbReference>
<reference evidence="13" key="1">
    <citation type="submission" date="2005-10" db="EMBL/GenBank/DDBJ databases">
        <authorList>
            <person name="Loftus B.J."/>
            <person name="Nene V.M."/>
            <person name="Hannick L.I."/>
            <person name="Bidwell S."/>
            <person name="Haas B."/>
            <person name="Amedeo P."/>
            <person name="Orvis J."/>
            <person name="Wortman J.R."/>
            <person name="White O.R."/>
            <person name="Salzberg S."/>
            <person name="Shumway M."/>
            <person name="Koo H."/>
            <person name="Zhao Y."/>
            <person name="Holmes M."/>
            <person name="Miller J."/>
            <person name="Schatz M."/>
            <person name="Pop M."/>
            <person name="Pai G."/>
            <person name="Utterback T."/>
            <person name="Rogers Y.-H."/>
            <person name="Kravitz S."/>
            <person name="Fraser C.M."/>
        </authorList>
    </citation>
    <scope>NUCLEOTIDE SEQUENCE</scope>
    <source>
        <strain evidence="13">Liverpool</strain>
    </source>
</reference>
<dbReference type="AlphaFoldDB" id="Q172F6"/>
<reference evidence="13" key="2">
    <citation type="journal article" date="2007" name="Science">
        <title>Genome sequence of Aedes aegypti, a major arbovirus vector.</title>
        <authorList>
            <person name="Nene V."/>
            <person name="Wortman J.R."/>
            <person name="Lawson D."/>
            <person name="Haas B."/>
            <person name="Kodira C."/>
            <person name="Tu Z.J."/>
            <person name="Loftus B."/>
            <person name="Xi Z."/>
            <person name="Megy K."/>
            <person name="Grabherr M."/>
            <person name="Ren Q."/>
            <person name="Zdobnov E.M."/>
            <person name="Lobo N.F."/>
            <person name="Campbell K.S."/>
            <person name="Brown S.E."/>
            <person name="Bonaldo M.F."/>
            <person name="Zhu J."/>
            <person name="Sinkins S.P."/>
            <person name="Hogenkamp D.G."/>
            <person name="Amedeo P."/>
            <person name="Arensburger P."/>
            <person name="Atkinson P.W."/>
            <person name="Bidwell S."/>
            <person name="Biedler J."/>
            <person name="Birney E."/>
            <person name="Bruggner R.V."/>
            <person name="Costas J."/>
            <person name="Coy M.R."/>
            <person name="Crabtree J."/>
            <person name="Crawford M."/>
            <person name="Debruyn B."/>
            <person name="Decaprio D."/>
            <person name="Eiglmeier K."/>
            <person name="Eisenstadt E."/>
            <person name="El-Dorry H."/>
            <person name="Gelbart W.M."/>
            <person name="Gomes S.L."/>
            <person name="Hammond M."/>
            <person name="Hannick L.I."/>
            <person name="Hogan J.R."/>
            <person name="Holmes M.H."/>
            <person name="Jaffe D."/>
            <person name="Johnston J.S."/>
            <person name="Kennedy R.C."/>
            <person name="Koo H."/>
            <person name="Kravitz S."/>
            <person name="Kriventseva E.V."/>
            <person name="Kulp D."/>
            <person name="Labutti K."/>
            <person name="Lee E."/>
            <person name="Li S."/>
            <person name="Lovin D.D."/>
            <person name="Mao C."/>
            <person name="Mauceli E."/>
            <person name="Menck C.F."/>
            <person name="Miller J.R."/>
            <person name="Montgomery P."/>
            <person name="Mori A."/>
            <person name="Nascimento A.L."/>
            <person name="Naveira H.F."/>
            <person name="Nusbaum C."/>
            <person name="O'leary S."/>
            <person name="Orvis J."/>
            <person name="Pertea M."/>
            <person name="Quesneville H."/>
            <person name="Reidenbach K.R."/>
            <person name="Rogers Y.H."/>
            <person name="Roth C.W."/>
            <person name="Schneider J.R."/>
            <person name="Schatz M."/>
            <person name="Shumway M."/>
            <person name="Stanke M."/>
            <person name="Stinson E.O."/>
            <person name="Tubio J.M."/>
            <person name="Vanzee J.P."/>
            <person name="Verjovski-Almeida S."/>
            <person name="Werner D."/>
            <person name="White O."/>
            <person name="Wyder S."/>
            <person name="Zeng Q."/>
            <person name="Zhao Q."/>
            <person name="Zhao Y."/>
            <person name="Hill C.A."/>
            <person name="Raikhel A.S."/>
            <person name="Soares M.B."/>
            <person name="Knudson D.L."/>
            <person name="Lee N.H."/>
            <person name="Galagan J."/>
            <person name="Salzberg S.L."/>
            <person name="Paulsen I.T."/>
            <person name="Dimopoulos G."/>
            <person name="Collins F.H."/>
            <person name="Birren B."/>
            <person name="Fraser-Liggett C.M."/>
            <person name="Severson D.W."/>
        </authorList>
    </citation>
    <scope>NUCLEOTIDE SEQUENCE [LARGE SCALE GENOMIC DNA]</scope>
    <source>
        <strain evidence="13">Liverpool</strain>
    </source>
</reference>
<dbReference type="GO" id="GO:0006886">
    <property type="term" value="P:intracellular protein transport"/>
    <property type="evidence" value="ECO:0007669"/>
    <property type="project" value="InterPro"/>
</dbReference>
<evidence type="ECO:0000256" key="12">
    <source>
        <dbReference type="SAM" id="Phobius"/>
    </source>
</evidence>
<evidence type="ECO:0000313" key="13">
    <source>
        <dbReference type="EMBL" id="EAT40912.1"/>
    </source>
</evidence>
<feature type="region of interest" description="Disordered" evidence="11">
    <location>
        <begin position="212"/>
        <end position="233"/>
    </location>
</feature>
<dbReference type="PhylomeDB" id="Q172F6"/>
<name>Q172F6_AEDAE</name>
<keyword evidence="3" id="KW-0813">Transport</keyword>
<dbReference type="GO" id="GO:0016031">
    <property type="term" value="P:tRNA import into mitochondrion"/>
    <property type="evidence" value="ECO:0007669"/>
    <property type="project" value="TreeGrafter"/>
</dbReference>
<dbReference type="GO" id="GO:0030943">
    <property type="term" value="F:mitochondrion targeting sequence binding"/>
    <property type="evidence" value="ECO:0007669"/>
    <property type="project" value="TreeGrafter"/>
</dbReference>
<evidence type="ECO:0000256" key="7">
    <source>
        <dbReference type="ARBA" id="ARBA00022927"/>
    </source>
</evidence>
<dbReference type="Proteomes" id="UP000682892">
    <property type="component" value="Unassembled WGS sequence"/>
</dbReference>
<dbReference type="InterPro" id="IPR002056">
    <property type="entry name" value="MAS20"/>
</dbReference>
<dbReference type="GO" id="GO:0005742">
    <property type="term" value="C:mitochondrial outer membrane translocase complex"/>
    <property type="evidence" value="ECO:0007669"/>
    <property type="project" value="InterPro"/>
</dbReference>
<keyword evidence="7" id="KW-0653">Protein transport</keyword>
<dbReference type="PANTHER" id="PTHR12430">
    <property type="entry name" value="MITOCHONDRIAL IMPORT RECEPTOR SUBUNIT TOM20"/>
    <property type="match status" value="1"/>
</dbReference>
<evidence type="ECO:0000256" key="1">
    <source>
        <dbReference type="ARBA" id="ARBA00004572"/>
    </source>
</evidence>
<dbReference type="PRINTS" id="PR01989">
    <property type="entry name" value="EUOM20RECPTR"/>
</dbReference>
<dbReference type="FunFam" id="1.20.960.10:FF:000001">
    <property type="entry name" value="Mitochondrial import receptor subunit TOM20 homolog"/>
    <property type="match status" value="1"/>
</dbReference>
<evidence type="ECO:0000256" key="2">
    <source>
        <dbReference type="ARBA" id="ARBA00005792"/>
    </source>
</evidence>
<evidence type="ECO:0000256" key="4">
    <source>
        <dbReference type="ARBA" id="ARBA00022553"/>
    </source>
</evidence>
<accession>Q172F6</accession>
<dbReference type="GO" id="GO:0030150">
    <property type="term" value="P:protein import into mitochondrial matrix"/>
    <property type="evidence" value="ECO:0007669"/>
    <property type="project" value="TreeGrafter"/>
</dbReference>
<dbReference type="SUPFAM" id="SSF47157">
    <property type="entry name" value="Mitochondrial import receptor subunit Tom20"/>
    <property type="match status" value="1"/>
</dbReference>
<feature type="region of interest" description="Disordered" evidence="11">
    <location>
        <begin position="115"/>
        <end position="143"/>
    </location>
</feature>
<comment type="similarity">
    <text evidence="2">Belongs to the Tom20 family.</text>
</comment>
<keyword evidence="10 12" id="KW-0472">Membrane</keyword>
<dbReference type="STRING" id="7159.Q172F6"/>
<sequence>MQSGKIKAIIKYPLARKNNGTRPRSAEEEASASRVLREREVGWLERSSVAKESRKNHPLLVVPSPGGTKLVKLKPGITAMEISKTTIGIAAGVAGTLFLGYCIYFDHKRRKDPDFKKKLRERRKAKKAASASGGPRTTMPNMADHEEVQRFFLQEIQMGEALISSGDIENGVEHLANAVIVCGQPAQLLQVLQQTLPAQVFTLLITRMRQYGGQSGGAESERARLQDMNDDLE</sequence>